<organism evidence="3 4">
    <name type="scientific">Ziziphus jujuba var. spinosa</name>
    <dbReference type="NCBI Taxonomy" id="714518"/>
    <lineage>
        <taxon>Eukaryota</taxon>
        <taxon>Viridiplantae</taxon>
        <taxon>Streptophyta</taxon>
        <taxon>Embryophyta</taxon>
        <taxon>Tracheophyta</taxon>
        <taxon>Spermatophyta</taxon>
        <taxon>Magnoliopsida</taxon>
        <taxon>eudicotyledons</taxon>
        <taxon>Gunneridae</taxon>
        <taxon>Pentapetalae</taxon>
        <taxon>rosids</taxon>
        <taxon>fabids</taxon>
        <taxon>Rosales</taxon>
        <taxon>Rhamnaceae</taxon>
        <taxon>Paliureae</taxon>
        <taxon>Ziziphus</taxon>
    </lineage>
</organism>
<evidence type="ECO:0000256" key="1">
    <source>
        <dbReference type="SAM" id="MobiDB-lite"/>
    </source>
</evidence>
<dbReference type="SMART" id="SM00584">
    <property type="entry name" value="TLDc"/>
    <property type="match status" value="1"/>
</dbReference>
<dbReference type="Pfam" id="PF07534">
    <property type="entry name" value="TLD"/>
    <property type="match status" value="1"/>
</dbReference>
<sequence length="344" mass="37895">MSTLKEKMTERLSRLFADSSNSSSSSPLDQPHQARLHSKVGKSFSSYFSYIVPSIGFDGSRSDKHQNELKPVKSLHGGYKKINFECQDEPLDEYVACSPAFQEKEAKNNKEKDDINGDQACGGTRGSTSSSEAYEEATDQQSPQKPPQNLMDDSVFINAELYEFLHSSIPNIVKGCQWVLLYSTLKHGISLRTLIRKSADLPGPCLLIVGDMQGAVFGGLLQCPLQPTAKRKFQGTNQTFVFTTIYGEPRLFRPTGANRYYYLCLDDLLALGAGGNFALCLDGDLLNGTSGPSETFGNMCLAHGPEFELKNVEEKVSISRNVPMDGIIQLSPTKKDYYAKSPVV</sequence>
<dbReference type="PROSITE" id="PS51886">
    <property type="entry name" value="TLDC"/>
    <property type="match status" value="1"/>
</dbReference>
<dbReference type="PANTHER" id="PTHR23354">
    <property type="entry name" value="NUCLEOLAR PROTEIN 7/ESTROGEN RECEPTOR COACTIVATOR-RELATED"/>
    <property type="match status" value="1"/>
</dbReference>
<comment type="caution">
    <text evidence="3">The sequence shown here is derived from an EMBL/GenBank/DDBJ whole genome shotgun (WGS) entry which is preliminary data.</text>
</comment>
<evidence type="ECO:0000313" key="4">
    <source>
        <dbReference type="Proteomes" id="UP000813462"/>
    </source>
</evidence>
<dbReference type="InterPro" id="IPR006571">
    <property type="entry name" value="TLDc_dom"/>
</dbReference>
<feature type="region of interest" description="Disordered" evidence="1">
    <location>
        <begin position="15"/>
        <end position="37"/>
    </location>
</feature>
<evidence type="ECO:0000259" key="2">
    <source>
        <dbReference type="PROSITE" id="PS51886"/>
    </source>
</evidence>
<feature type="domain" description="TLDc" evidence="2">
    <location>
        <begin position="155"/>
        <end position="318"/>
    </location>
</feature>
<feature type="compositionally biased region" description="Basic and acidic residues" evidence="1">
    <location>
        <begin position="105"/>
        <end position="115"/>
    </location>
</feature>
<reference evidence="3" key="1">
    <citation type="journal article" date="2021" name="Front. Plant Sci.">
        <title>Chromosome-Scale Genome Assembly for Chinese Sour Jujube and Insights Into Its Genome Evolution and Domestication Signature.</title>
        <authorList>
            <person name="Shen L.-Y."/>
            <person name="Luo H."/>
            <person name="Wang X.-L."/>
            <person name="Wang X.-M."/>
            <person name="Qiu X.-J."/>
            <person name="Liu H."/>
            <person name="Zhou S.-S."/>
            <person name="Jia K.-H."/>
            <person name="Nie S."/>
            <person name="Bao Y.-T."/>
            <person name="Zhang R.-G."/>
            <person name="Yun Q.-Z."/>
            <person name="Chai Y.-H."/>
            <person name="Lu J.-Y."/>
            <person name="Li Y."/>
            <person name="Zhao S.-W."/>
            <person name="Mao J.-F."/>
            <person name="Jia S.-G."/>
            <person name="Mao Y.-M."/>
        </authorList>
    </citation>
    <scope>NUCLEOTIDE SEQUENCE</scope>
    <source>
        <strain evidence="3">AT0</strain>
        <tissue evidence="3">Leaf</tissue>
    </source>
</reference>
<proteinExistence type="predicted"/>
<protein>
    <recommendedName>
        <fullName evidence="2">TLDc domain-containing protein</fullName>
    </recommendedName>
</protein>
<dbReference type="AlphaFoldDB" id="A0A978V3S9"/>
<accession>A0A978V3S9</accession>
<feature type="region of interest" description="Disordered" evidence="1">
    <location>
        <begin position="105"/>
        <end position="150"/>
    </location>
</feature>
<dbReference type="EMBL" id="JAEACU010000007">
    <property type="protein sequence ID" value="KAH7522012.1"/>
    <property type="molecule type" value="Genomic_DNA"/>
</dbReference>
<name>A0A978V3S9_ZIZJJ</name>
<dbReference type="PANTHER" id="PTHR23354:SF74">
    <property type="entry name" value="TLD-DOMAIN CONTAINING NUCLEOLAR PROTEIN"/>
    <property type="match status" value="1"/>
</dbReference>
<gene>
    <name evidence="3" type="ORF">FEM48_Zijuj07G0092800</name>
</gene>
<dbReference type="Proteomes" id="UP000813462">
    <property type="component" value="Unassembled WGS sequence"/>
</dbReference>
<evidence type="ECO:0000313" key="3">
    <source>
        <dbReference type="EMBL" id="KAH7522012.1"/>
    </source>
</evidence>